<sequence length="90" mass="10127">MSKSRTSTCKTNPLLLFCILKHQHPSLRAHGVPGADLVIFKGFLQVTPKMFAYFLTRSYLLGHFLSSLVSVHKFTLVELEDDHAVIALSR</sequence>
<dbReference type="Proteomes" id="UP000799302">
    <property type="component" value="Unassembled WGS sequence"/>
</dbReference>
<dbReference type="AlphaFoldDB" id="A0A6A6TWG4"/>
<accession>A0A6A6TWG4</accession>
<protein>
    <submittedName>
        <fullName evidence="1">Uncharacterized protein</fullName>
    </submittedName>
</protein>
<reference evidence="1" key="1">
    <citation type="journal article" date="2020" name="Stud. Mycol.">
        <title>101 Dothideomycetes genomes: a test case for predicting lifestyles and emergence of pathogens.</title>
        <authorList>
            <person name="Haridas S."/>
            <person name="Albert R."/>
            <person name="Binder M."/>
            <person name="Bloem J."/>
            <person name="Labutti K."/>
            <person name="Salamov A."/>
            <person name="Andreopoulos B."/>
            <person name="Baker S."/>
            <person name="Barry K."/>
            <person name="Bills G."/>
            <person name="Bluhm B."/>
            <person name="Cannon C."/>
            <person name="Castanera R."/>
            <person name="Culley D."/>
            <person name="Daum C."/>
            <person name="Ezra D."/>
            <person name="Gonzalez J."/>
            <person name="Henrissat B."/>
            <person name="Kuo A."/>
            <person name="Liang C."/>
            <person name="Lipzen A."/>
            <person name="Lutzoni F."/>
            <person name="Magnuson J."/>
            <person name="Mondo S."/>
            <person name="Nolan M."/>
            <person name="Ohm R."/>
            <person name="Pangilinan J."/>
            <person name="Park H.-J."/>
            <person name="Ramirez L."/>
            <person name="Alfaro M."/>
            <person name="Sun H."/>
            <person name="Tritt A."/>
            <person name="Yoshinaga Y."/>
            <person name="Zwiers L.-H."/>
            <person name="Turgeon B."/>
            <person name="Goodwin S."/>
            <person name="Spatafora J."/>
            <person name="Crous P."/>
            <person name="Grigoriev I."/>
        </authorList>
    </citation>
    <scope>NUCLEOTIDE SEQUENCE</scope>
    <source>
        <strain evidence="1">CBS 115976</strain>
    </source>
</reference>
<evidence type="ECO:0000313" key="2">
    <source>
        <dbReference type="Proteomes" id="UP000799302"/>
    </source>
</evidence>
<gene>
    <name evidence="1" type="ORF">BT63DRAFT_429881</name>
</gene>
<evidence type="ECO:0000313" key="1">
    <source>
        <dbReference type="EMBL" id="KAF2664399.1"/>
    </source>
</evidence>
<proteinExistence type="predicted"/>
<organism evidence="1 2">
    <name type="scientific">Microthyrium microscopicum</name>
    <dbReference type="NCBI Taxonomy" id="703497"/>
    <lineage>
        <taxon>Eukaryota</taxon>
        <taxon>Fungi</taxon>
        <taxon>Dikarya</taxon>
        <taxon>Ascomycota</taxon>
        <taxon>Pezizomycotina</taxon>
        <taxon>Dothideomycetes</taxon>
        <taxon>Dothideomycetes incertae sedis</taxon>
        <taxon>Microthyriales</taxon>
        <taxon>Microthyriaceae</taxon>
        <taxon>Microthyrium</taxon>
    </lineage>
</organism>
<dbReference type="EMBL" id="MU004243">
    <property type="protein sequence ID" value="KAF2664399.1"/>
    <property type="molecule type" value="Genomic_DNA"/>
</dbReference>
<name>A0A6A6TWG4_9PEZI</name>
<keyword evidence="2" id="KW-1185">Reference proteome</keyword>